<feature type="transmembrane region" description="Helical" evidence="8">
    <location>
        <begin position="17"/>
        <end position="40"/>
    </location>
</feature>
<proteinExistence type="predicted"/>
<feature type="compositionally biased region" description="Polar residues" evidence="7">
    <location>
        <begin position="201"/>
        <end position="229"/>
    </location>
</feature>
<keyword evidence="4 8" id="KW-1133">Transmembrane helix</keyword>
<feature type="domain" description="Zn(2)-C6 fungal-type" evidence="9">
    <location>
        <begin position="116"/>
        <end position="146"/>
    </location>
</feature>
<dbReference type="Pfam" id="PF11951">
    <property type="entry name" value="Fungal_trans_2"/>
    <property type="match status" value="1"/>
</dbReference>
<feature type="transmembrane region" description="Helical" evidence="8">
    <location>
        <begin position="60"/>
        <end position="77"/>
    </location>
</feature>
<evidence type="ECO:0000256" key="2">
    <source>
        <dbReference type="ARBA" id="ARBA00004370"/>
    </source>
</evidence>
<dbReference type="OrthoDB" id="415590at2759"/>
<keyword evidence="5 8" id="KW-0472">Membrane</keyword>
<dbReference type="RefSeq" id="XP_008020085.1">
    <property type="nucleotide sequence ID" value="XM_008021894.1"/>
</dbReference>
<dbReference type="InterPro" id="IPR001138">
    <property type="entry name" value="Zn2Cys6_DnaBD"/>
</dbReference>
<evidence type="ECO:0000256" key="7">
    <source>
        <dbReference type="SAM" id="MobiDB-lite"/>
    </source>
</evidence>
<dbReference type="SUPFAM" id="SSF103473">
    <property type="entry name" value="MFS general substrate transporter"/>
    <property type="match status" value="1"/>
</dbReference>
<sequence length="728" mass="81726">MAVIVGTVIDGGKDAGIVAVVMLFLFNFFFAVGLLAIPWLLQAEYAPLAIHTRATALATASNWIFKFLVVGITPISIHCIGWRTYAYIGVFNAFFIPSIYFFCAESHRLSLENIDKCLNCKVKRRKCDEVKPTCLRCSARDERCEWASRLTFRAENALGIEPSLLHRPPGRPPKCFRIKDVTAEIIRDYQHEVPRDEADGSEQSDSLQATVSNDPSPSTVNDRSASFQAGSCWRPNTPFPSTEEDLNHLQSHGYVSMPTPADIESIWSSPVTTAYLDDSIFLPGSAYLDAHSTFRNHLKQEVRSNDATREASPDPSRNTQTWTVDVNFDPLGTRRNTHLPFDPTLGEGPSVTQSSMLQLSQEEEFELWKNWLDEIAPWIDKFDDERHFQQKLPILARSHDHLRYSMLALSARQLERKNHSRHTERSLALYQRAIQLVLPQLHTRSTPVIATCVVLCVLEMQSSSAKAWHQHLDGCAHLIEAVGINGFSGGLDQALFWCFARMDVCGGLIASSKTLIPVERWALGMNLDADMNLFRANKGYNAHACEAVYLCAQILDLLSFHSNLAGRVGASLPTPKVPDAGYAARWMKLWNHISAWYDTRPAEMLPVLSITSSTSPFPKILYSNPAAISGNQLHHTASILMLRHKPAGVNMTPKPNSIFWHARQICGISISNDHHGAWTNAIQPLWIAGQWMSHESEQKAILELLDKIETQSGWSTKWRAEDLKEFWG</sequence>
<reference evidence="10 11" key="2">
    <citation type="journal article" date="2013" name="PLoS Genet.">
        <title>Comparative genome structure, secondary metabolite, and effector coding capacity across Cochliobolus pathogens.</title>
        <authorList>
            <person name="Condon B.J."/>
            <person name="Leng Y."/>
            <person name="Wu D."/>
            <person name="Bushley K.E."/>
            <person name="Ohm R.A."/>
            <person name="Otillar R."/>
            <person name="Martin J."/>
            <person name="Schackwitz W."/>
            <person name="Grimwood J."/>
            <person name="MohdZainudin N."/>
            <person name="Xue C."/>
            <person name="Wang R."/>
            <person name="Manning V.A."/>
            <person name="Dhillon B."/>
            <person name="Tu Z.J."/>
            <person name="Steffenson B.J."/>
            <person name="Salamov A."/>
            <person name="Sun H."/>
            <person name="Lowry S."/>
            <person name="LaButti K."/>
            <person name="Han J."/>
            <person name="Copeland A."/>
            <person name="Lindquist E."/>
            <person name="Barry K."/>
            <person name="Schmutz J."/>
            <person name="Baker S.E."/>
            <person name="Ciuffetti L.M."/>
            <person name="Grigoriev I.V."/>
            <person name="Zhong S."/>
            <person name="Turgeon B.G."/>
        </authorList>
    </citation>
    <scope>NUCLEOTIDE SEQUENCE [LARGE SCALE GENOMIC DNA]</scope>
    <source>
        <strain evidence="11">28A</strain>
    </source>
</reference>
<dbReference type="CDD" id="cd12148">
    <property type="entry name" value="fungal_TF_MHR"/>
    <property type="match status" value="1"/>
</dbReference>
<evidence type="ECO:0000256" key="4">
    <source>
        <dbReference type="ARBA" id="ARBA00022989"/>
    </source>
</evidence>
<dbReference type="Proteomes" id="UP000016935">
    <property type="component" value="Unassembled WGS sequence"/>
</dbReference>
<dbReference type="Gene3D" id="1.20.1250.20">
    <property type="entry name" value="MFS general substrate transporter like domains"/>
    <property type="match status" value="1"/>
</dbReference>
<dbReference type="eggNOG" id="KOG0254">
    <property type="taxonomic scope" value="Eukaryota"/>
</dbReference>
<dbReference type="InterPro" id="IPR036864">
    <property type="entry name" value="Zn2-C6_fun-type_DNA-bd_sf"/>
</dbReference>
<dbReference type="GO" id="GO:0005634">
    <property type="term" value="C:nucleus"/>
    <property type="evidence" value="ECO:0007669"/>
    <property type="project" value="UniProtKB-SubCell"/>
</dbReference>
<dbReference type="GO" id="GO:0045944">
    <property type="term" value="P:positive regulation of transcription by RNA polymerase II"/>
    <property type="evidence" value="ECO:0007669"/>
    <property type="project" value="TreeGrafter"/>
</dbReference>
<dbReference type="EMBL" id="KB908481">
    <property type="protein sequence ID" value="EOA91815.1"/>
    <property type="molecule type" value="Genomic_DNA"/>
</dbReference>
<evidence type="ECO:0000256" key="3">
    <source>
        <dbReference type="ARBA" id="ARBA00022692"/>
    </source>
</evidence>
<dbReference type="PROSITE" id="PS50048">
    <property type="entry name" value="ZN2_CY6_FUNGAL_2"/>
    <property type="match status" value="1"/>
</dbReference>
<dbReference type="GO" id="GO:0022857">
    <property type="term" value="F:transmembrane transporter activity"/>
    <property type="evidence" value="ECO:0007669"/>
    <property type="project" value="InterPro"/>
</dbReference>
<dbReference type="GO" id="GO:0016020">
    <property type="term" value="C:membrane"/>
    <property type="evidence" value="ECO:0007669"/>
    <property type="project" value="UniProtKB-SubCell"/>
</dbReference>
<keyword evidence="6" id="KW-0539">Nucleus</keyword>
<evidence type="ECO:0000256" key="8">
    <source>
        <dbReference type="SAM" id="Phobius"/>
    </source>
</evidence>
<keyword evidence="3 8" id="KW-0812">Transmembrane</keyword>
<evidence type="ECO:0000313" key="11">
    <source>
        <dbReference type="Proteomes" id="UP000016935"/>
    </source>
</evidence>
<dbReference type="InterPro" id="IPR005828">
    <property type="entry name" value="MFS_sugar_transport-like"/>
</dbReference>
<name>R0J4E7_EXST2</name>
<dbReference type="GO" id="GO:0000976">
    <property type="term" value="F:transcription cis-regulatory region binding"/>
    <property type="evidence" value="ECO:0007669"/>
    <property type="project" value="TreeGrafter"/>
</dbReference>
<dbReference type="InterPro" id="IPR036259">
    <property type="entry name" value="MFS_trans_sf"/>
</dbReference>
<protein>
    <recommendedName>
        <fullName evidence="9">Zn(2)-C6 fungal-type domain-containing protein</fullName>
    </recommendedName>
</protein>
<evidence type="ECO:0000256" key="5">
    <source>
        <dbReference type="ARBA" id="ARBA00023136"/>
    </source>
</evidence>
<dbReference type="GeneID" id="19402051"/>
<dbReference type="AlphaFoldDB" id="R0J4E7"/>
<dbReference type="Gene3D" id="4.10.240.10">
    <property type="entry name" value="Zn(2)-C6 fungal-type DNA-binding domain"/>
    <property type="match status" value="1"/>
</dbReference>
<dbReference type="SUPFAM" id="SSF57701">
    <property type="entry name" value="Zn2/Cys6 DNA-binding domain"/>
    <property type="match status" value="1"/>
</dbReference>
<reference evidence="10 11" key="1">
    <citation type="journal article" date="2012" name="PLoS Pathog.">
        <title>Diverse lifestyles and strategies of plant pathogenesis encoded in the genomes of eighteen Dothideomycetes fungi.</title>
        <authorList>
            <person name="Ohm R.A."/>
            <person name="Feau N."/>
            <person name="Henrissat B."/>
            <person name="Schoch C.L."/>
            <person name="Horwitz B.A."/>
            <person name="Barry K.W."/>
            <person name="Condon B.J."/>
            <person name="Copeland A.C."/>
            <person name="Dhillon B."/>
            <person name="Glaser F."/>
            <person name="Hesse C.N."/>
            <person name="Kosti I."/>
            <person name="LaButti K."/>
            <person name="Lindquist E.A."/>
            <person name="Lucas S."/>
            <person name="Salamov A.A."/>
            <person name="Bradshaw R.E."/>
            <person name="Ciuffetti L."/>
            <person name="Hamelin R.C."/>
            <person name="Kema G.H.J."/>
            <person name="Lawrence C."/>
            <person name="Scott J.A."/>
            <person name="Spatafora J.W."/>
            <person name="Turgeon B.G."/>
            <person name="de Wit P.J.G.M."/>
            <person name="Zhong S."/>
            <person name="Goodwin S.B."/>
            <person name="Grigoriev I.V."/>
        </authorList>
    </citation>
    <scope>NUCLEOTIDE SEQUENCE [LARGE SCALE GENOMIC DNA]</scope>
    <source>
        <strain evidence="11">28A</strain>
    </source>
</reference>
<organism evidence="10 11">
    <name type="scientific">Exserohilum turcicum (strain 28A)</name>
    <name type="common">Northern leaf blight fungus</name>
    <name type="synonym">Setosphaeria turcica</name>
    <dbReference type="NCBI Taxonomy" id="671987"/>
    <lineage>
        <taxon>Eukaryota</taxon>
        <taxon>Fungi</taxon>
        <taxon>Dikarya</taxon>
        <taxon>Ascomycota</taxon>
        <taxon>Pezizomycotina</taxon>
        <taxon>Dothideomycetes</taxon>
        <taxon>Pleosporomycetidae</taxon>
        <taxon>Pleosporales</taxon>
        <taxon>Pleosporineae</taxon>
        <taxon>Pleosporaceae</taxon>
        <taxon>Exserohilum</taxon>
    </lineage>
</organism>
<evidence type="ECO:0000313" key="10">
    <source>
        <dbReference type="EMBL" id="EOA91815.1"/>
    </source>
</evidence>
<dbReference type="GO" id="GO:0000981">
    <property type="term" value="F:DNA-binding transcription factor activity, RNA polymerase II-specific"/>
    <property type="evidence" value="ECO:0007669"/>
    <property type="project" value="InterPro"/>
</dbReference>
<dbReference type="PANTHER" id="PTHR37534:SF4">
    <property type="entry name" value="ZN(II)2CYS6 TRANSCRIPTION FACTOR (EUROFUNG)"/>
    <property type="match status" value="1"/>
</dbReference>
<comment type="subcellular location">
    <subcellularLocation>
        <location evidence="2">Membrane</location>
    </subcellularLocation>
    <subcellularLocation>
        <location evidence="1">Nucleus</location>
    </subcellularLocation>
</comment>
<dbReference type="HOGENOM" id="CLU_008719_5_1_1"/>
<dbReference type="PANTHER" id="PTHR37534">
    <property type="entry name" value="TRANSCRIPTIONAL ACTIVATOR PROTEIN UGA3"/>
    <property type="match status" value="1"/>
</dbReference>
<dbReference type="Pfam" id="PF00083">
    <property type="entry name" value="Sugar_tr"/>
    <property type="match status" value="1"/>
</dbReference>
<keyword evidence="11" id="KW-1185">Reference proteome</keyword>
<evidence type="ECO:0000256" key="6">
    <source>
        <dbReference type="ARBA" id="ARBA00023242"/>
    </source>
</evidence>
<dbReference type="CDD" id="cd00067">
    <property type="entry name" value="GAL4"/>
    <property type="match status" value="1"/>
</dbReference>
<evidence type="ECO:0000256" key="1">
    <source>
        <dbReference type="ARBA" id="ARBA00004123"/>
    </source>
</evidence>
<feature type="region of interest" description="Disordered" evidence="7">
    <location>
        <begin position="192"/>
        <end position="244"/>
    </location>
</feature>
<dbReference type="InterPro" id="IPR021858">
    <property type="entry name" value="Fun_TF"/>
</dbReference>
<gene>
    <name evidence="10" type="ORF">SETTUDRAFT_18476</name>
</gene>
<accession>R0J4E7</accession>
<dbReference type="GO" id="GO:0008270">
    <property type="term" value="F:zinc ion binding"/>
    <property type="evidence" value="ECO:0007669"/>
    <property type="project" value="InterPro"/>
</dbReference>
<evidence type="ECO:0000259" key="9">
    <source>
        <dbReference type="PROSITE" id="PS50048"/>
    </source>
</evidence>